<dbReference type="AlphaFoldDB" id="A0A1I1UMS5"/>
<feature type="transmembrane region" description="Helical" evidence="2">
    <location>
        <begin position="174"/>
        <end position="195"/>
    </location>
</feature>
<gene>
    <name evidence="4" type="ORF">SAMN05421773_12417</name>
</gene>
<accession>A0A1I1UMS5</accession>
<evidence type="ECO:0000313" key="5">
    <source>
        <dbReference type="Proteomes" id="UP000199207"/>
    </source>
</evidence>
<protein>
    <submittedName>
        <fullName evidence="4">Uncharacterized iron-regulated membrane protein</fullName>
    </submittedName>
</protein>
<feature type="transmembrane region" description="Helical" evidence="2">
    <location>
        <begin position="453"/>
        <end position="481"/>
    </location>
</feature>
<dbReference type="PANTHER" id="PTHR34219">
    <property type="entry name" value="IRON-REGULATED INNER MEMBRANE PROTEIN-RELATED"/>
    <property type="match status" value="1"/>
</dbReference>
<reference evidence="4 5" key="1">
    <citation type="submission" date="2016-10" db="EMBL/GenBank/DDBJ databases">
        <authorList>
            <person name="de Groot N.N."/>
        </authorList>
    </citation>
    <scope>NUCLEOTIDE SEQUENCE [LARGE SCALE GENOMIC DNA]</scope>
    <source>
        <strain evidence="4 5">CGMCC 4.5739</strain>
    </source>
</reference>
<dbReference type="PANTHER" id="PTHR34219:SF1">
    <property type="entry name" value="PEPSY DOMAIN-CONTAINING PROTEIN"/>
    <property type="match status" value="1"/>
</dbReference>
<evidence type="ECO:0000259" key="3">
    <source>
        <dbReference type="Pfam" id="PF03413"/>
    </source>
</evidence>
<feature type="region of interest" description="Disordered" evidence="1">
    <location>
        <begin position="276"/>
        <end position="313"/>
    </location>
</feature>
<feature type="domain" description="PepSY" evidence="3">
    <location>
        <begin position="86"/>
        <end position="144"/>
    </location>
</feature>
<dbReference type="RefSeq" id="WP_093841479.1">
    <property type="nucleotide sequence ID" value="NZ_FOLM01000024.1"/>
</dbReference>
<dbReference type="Pfam" id="PF03413">
    <property type="entry name" value="PepSY"/>
    <property type="match status" value="1"/>
</dbReference>
<sequence>MSITSDVPKAAGPGAEPEPGSRPGTAGARSGGLALLRRLHFYAGVLVAPFLALLALTGLAYAFAPQLEQAVYGDELTVDRITGGPVPLGEQIDAALAAHPEGTLSSVVVPADPEATTRVVLSVPELGDQQRTVYVDPYTGAVRGALETNFGSPPLTTWLSELHGSLHLGDLGRLYSELAASWLWVLALAGLVLWLRRARGQRARGARGVLLPQLSARGVRRSRTLHASAGVWLALGLLVLSATGLTWSNYAGGRFDALQGSFNSHAPEVATALPAASGEEGTAGGGDGAGDGGAGHHHEGGQPEDGTAAATAAGQADRVLAAARGAGLDGPVKLTPPPDHAHGWTVAQDDKVWPVRLDTVAVDPGTGEVLDRLAFADHPLLAKLSTLGIQAHMGRLFGLANQLVLAAIALGVLWLVGYGYRMWWQRRPLRDAAWPALGRPPARGTWRGLARPVLLLGIPAVVFIGWALPVLGVSLLAFLAVDAVTGTVRSRQSRRTGRPAGVS</sequence>
<dbReference type="STRING" id="910347.SAMN05421773_12417"/>
<dbReference type="InterPro" id="IPR025711">
    <property type="entry name" value="PepSY"/>
</dbReference>
<evidence type="ECO:0000313" key="4">
    <source>
        <dbReference type="EMBL" id="SFD69280.1"/>
    </source>
</evidence>
<keyword evidence="5" id="KW-1185">Reference proteome</keyword>
<feature type="compositionally biased region" description="Gly residues" evidence="1">
    <location>
        <begin position="281"/>
        <end position="293"/>
    </location>
</feature>
<feature type="transmembrane region" description="Helical" evidence="2">
    <location>
        <begin position="225"/>
        <end position="247"/>
    </location>
</feature>
<evidence type="ECO:0000256" key="2">
    <source>
        <dbReference type="SAM" id="Phobius"/>
    </source>
</evidence>
<dbReference type="EMBL" id="FOLM01000024">
    <property type="protein sequence ID" value="SFD69280.1"/>
    <property type="molecule type" value="Genomic_DNA"/>
</dbReference>
<feature type="transmembrane region" description="Helical" evidence="2">
    <location>
        <begin position="39"/>
        <end position="64"/>
    </location>
</feature>
<dbReference type="Pfam" id="PF03929">
    <property type="entry name" value="PepSY_TM"/>
    <property type="match status" value="1"/>
</dbReference>
<feature type="transmembrane region" description="Helical" evidence="2">
    <location>
        <begin position="403"/>
        <end position="420"/>
    </location>
</feature>
<proteinExistence type="predicted"/>
<name>A0A1I1UMS5_9ACTN</name>
<keyword evidence="2" id="KW-0812">Transmembrane</keyword>
<organism evidence="4 5">
    <name type="scientific">Streptomyces aidingensis</name>
    <dbReference type="NCBI Taxonomy" id="910347"/>
    <lineage>
        <taxon>Bacteria</taxon>
        <taxon>Bacillati</taxon>
        <taxon>Actinomycetota</taxon>
        <taxon>Actinomycetes</taxon>
        <taxon>Kitasatosporales</taxon>
        <taxon>Streptomycetaceae</taxon>
        <taxon>Streptomyces</taxon>
    </lineage>
</organism>
<keyword evidence="2" id="KW-0472">Membrane</keyword>
<dbReference type="OrthoDB" id="9791166at2"/>
<keyword evidence="2" id="KW-1133">Transmembrane helix</keyword>
<evidence type="ECO:0000256" key="1">
    <source>
        <dbReference type="SAM" id="MobiDB-lite"/>
    </source>
</evidence>
<feature type="region of interest" description="Disordered" evidence="1">
    <location>
        <begin position="1"/>
        <end position="28"/>
    </location>
</feature>
<dbReference type="InterPro" id="IPR005625">
    <property type="entry name" value="PepSY-ass_TM"/>
</dbReference>
<dbReference type="Proteomes" id="UP000199207">
    <property type="component" value="Unassembled WGS sequence"/>
</dbReference>